<proteinExistence type="predicted"/>
<reference evidence="1" key="1">
    <citation type="submission" date="2021-02" db="EMBL/GenBank/DDBJ databases">
        <authorList>
            <consortium name="DOE Joint Genome Institute"/>
            <person name="Ahrendt S."/>
            <person name="Looney B.P."/>
            <person name="Miyauchi S."/>
            <person name="Morin E."/>
            <person name="Drula E."/>
            <person name="Courty P.E."/>
            <person name="Chicoki N."/>
            <person name="Fauchery L."/>
            <person name="Kohler A."/>
            <person name="Kuo A."/>
            <person name="Labutti K."/>
            <person name="Pangilinan J."/>
            <person name="Lipzen A."/>
            <person name="Riley R."/>
            <person name="Andreopoulos W."/>
            <person name="He G."/>
            <person name="Johnson J."/>
            <person name="Barry K.W."/>
            <person name="Grigoriev I.V."/>
            <person name="Nagy L."/>
            <person name="Hibbett D."/>
            <person name="Henrissat B."/>
            <person name="Matheny P.B."/>
            <person name="Labbe J."/>
            <person name="Martin F."/>
        </authorList>
    </citation>
    <scope>NUCLEOTIDE SEQUENCE</scope>
    <source>
        <strain evidence="1">FP105234-sp</strain>
    </source>
</reference>
<dbReference type="EMBL" id="MU275843">
    <property type="protein sequence ID" value="KAI0052767.1"/>
    <property type="molecule type" value="Genomic_DNA"/>
</dbReference>
<evidence type="ECO:0000313" key="1">
    <source>
        <dbReference type="EMBL" id="KAI0052767.1"/>
    </source>
</evidence>
<protein>
    <submittedName>
        <fullName evidence="1">NAD-P-binding protein</fullName>
    </submittedName>
</protein>
<accession>A0ACB8S9F2</accession>
<comment type="caution">
    <text evidence="1">The sequence shown here is derived from an EMBL/GenBank/DDBJ whole genome shotgun (WGS) entry which is preliminary data.</text>
</comment>
<dbReference type="Proteomes" id="UP000814033">
    <property type="component" value="Unassembled WGS sequence"/>
</dbReference>
<sequence>MGFLFSKPSYNPDRDIPDLTGKVAIVTGANTGIGYHTAEHLALHGAKVYLACRTESKALDAITGIERAHPALKDSGRLVWLPLDLASLRRTKEAAEEFLTLEKRLDILLNNAGRIAQTYVLTEEGIEQCVAVNHVSHFVLTDTLLPLLKQTAHLPGTDVRIINLASNAYRMGGSQTRFESLADLNDSQAAPGKENGMIRRFARYCTTKLMNILTTAELQRQLDADGEPITAIAVHPGGPIATDNATNALPWPLSFLLRRVGLTPLQGSLTSLFAATSPRVAAERSAYKGAYIEPYGVVTPLTRKEAKDPVLARTLWRTTEAVVEAVLGHE</sequence>
<keyword evidence="2" id="KW-1185">Reference proteome</keyword>
<evidence type="ECO:0000313" key="2">
    <source>
        <dbReference type="Proteomes" id="UP000814033"/>
    </source>
</evidence>
<reference evidence="1" key="2">
    <citation type="journal article" date="2022" name="New Phytol.">
        <title>Evolutionary transition to the ectomycorrhizal habit in the genomes of a hyperdiverse lineage of mushroom-forming fungi.</title>
        <authorList>
            <person name="Looney B."/>
            <person name="Miyauchi S."/>
            <person name="Morin E."/>
            <person name="Drula E."/>
            <person name="Courty P.E."/>
            <person name="Kohler A."/>
            <person name="Kuo A."/>
            <person name="LaButti K."/>
            <person name="Pangilinan J."/>
            <person name="Lipzen A."/>
            <person name="Riley R."/>
            <person name="Andreopoulos W."/>
            <person name="He G."/>
            <person name="Johnson J."/>
            <person name="Nolan M."/>
            <person name="Tritt A."/>
            <person name="Barry K.W."/>
            <person name="Grigoriev I.V."/>
            <person name="Nagy L.G."/>
            <person name="Hibbett D."/>
            <person name="Henrissat B."/>
            <person name="Matheny P.B."/>
            <person name="Labbe J."/>
            <person name="Martin F.M."/>
        </authorList>
    </citation>
    <scope>NUCLEOTIDE SEQUENCE</scope>
    <source>
        <strain evidence="1">FP105234-sp</strain>
    </source>
</reference>
<gene>
    <name evidence="1" type="ORF">FA95DRAFT_1161491</name>
</gene>
<organism evidence="1 2">
    <name type="scientific">Auriscalpium vulgare</name>
    <dbReference type="NCBI Taxonomy" id="40419"/>
    <lineage>
        <taxon>Eukaryota</taxon>
        <taxon>Fungi</taxon>
        <taxon>Dikarya</taxon>
        <taxon>Basidiomycota</taxon>
        <taxon>Agaricomycotina</taxon>
        <taxon>Agaricomycetes</taxon>
        <taxon>Russulales</taxon>
        <taxon>Auriscalpiaceae</taxon>
        <taxon>Auriscalpium</taxon>
    </lineage>
</organism>
<name>A0ACB8S9F2_9AGAM</name>